<dbReference type="EMBL" id="LAZR01018477">
    <property type="protein sequence ID" value="KKL96264.1"/>
    <property type="molecule type" value="Genomic_DNA"/>
</dbReference>
<evidence type="ECO:0000313" key="1">
    <source>
        <dbReference type="EMBL" id="KKL96264.1"/>
    </source>
</evidence>
<organism evidence="1">
    <name type="scientific">marine sediment metagenome</name>
    <dbReference type="NCBI Taxonomy" id="412755"/>
    <lineage>
        <taxon>unclassified sequences</taxon>
        <taxon>metagenomes</taxon>
        <taxon>ecological metagenomes</taxon>
    </lineage>
</organism>
<proteinExistence type="predicted"/>
<gene>
    <name evidence="1" type="ORF">LCGC14_1846200</name>
</gene>
<dbReference type="NCBIfam" id="TIGR01409">
    <property type="entry name" value="TAT_signal_seq"/>
    <property type="match status" value="1"/>
</dbReference>
<comment type="caution">
    <text evidence="1">The sequence shown here is derived from an EMBL/GenBank/DDBJ whole genome shotgun (WGS) entry which is preliminary data.</text>
</comment>
<protein>
    <submittedName>
        <fullName evidence="1">Uncharacterized protein</fullName>
    </submittedName>
</protein>
<name>A0A0F9GBQ9_9ZZZZ</name>
<reference evidence="1" key="1">
    <citation type="journal article" date="2015" name="Nature">
        <title>Complex archaea that bridge the gap between prokaryotes and eukaryotes.</title>
        <authorList>
            <person name="Spang A."/>
            <person name="Saw J.H."/>
            <person name="Jorgensen S.L."/>
            <person name="Zaremba-Niedzwiedzka K."/>
            <person name="Martijn J."/>
            <person name="Lind A.E."/>
            <person name="van Eijk R."/>
            <person name="Schleper C."/>
            <person name="Guy L."/>
            <person name="Ettema T.J."/>
        </authorList>
    </citation>
    <scope>NUCLEOTIDE SEQUENCE</scope>
</reference>
<dbReference type="AlphaFoldDB" id="A0A0F9GBQ9"/>
<sequence>MDRRTFLRLFGAATVAVGVTAATPQVLQKVVELAAVEGQRVSMAEINALSIKHIMPGVVDQFFKSSPLLEYLKRNTVR</sequence>
<dbReference type="InterPro" id="IPR019546">
    <property type="entry name" value="TAT_signal_bac_arc"/>
</dbReference>
<accession>A0A0F9GBQ9</accession>